<reference evidence="2" key="1">
    <citation type="submission" date="2017-04" db="EMBL/GenBank/DDBJ databases">
        <authorList>
            <person name="Criscuolo A."/>
        </authorList>
    </citation>
    <scope>NUCLEOTIDE SEQUENCE [LARGE SCALE GENOMIC DNA]</scope>
</reference>
<evidence type="ECO:0000313" key="2">
    <source>
        <dbReference type="Proteomes" id="UP000194439"/>
    </source>
</evidence>
<dbReference type="Proteomes" id="UP000194439">
    <property type="component" value="Unassembled WGS sequence"/>
</dbReference>
<gene>
    <name evidence="1" type="ORF">BACERE00185_03563</name>
</gene>
<name>A0A1Y6A8I5_9BACI</name>
<accession>A0A1Y6A8I5</accession>
<protein>
    <submittedName>
        <fullName evidence="1">Uncharacterized protein</fullName>
    </submittedName>
</protein>
<organism evidence="1 2">
    <name type="scientific">Bacillus mobilis</name>
    <dbReference type="NCBI Taxonomy" id="2026190"/>
    <lineage>
        <taxon>Bacteria</taxon>
        <taxon>Bacillati</taxon>
        <taxon>Bacillota</taxon>
        <taxon>Bacilli</taxon>
        <taxon>Bacillales</taxon>
        <taxon>Bacillaceae</taxon>
        <taxon>Bacillus</taxon>
        <taxon>Bacillus cereus group</taxon>
    </lineage>
</organism>
<proteinExistence type="predicted"/>
<dbReference type="EMBL" id="FWZD01000058">
    <property type="protein sequence ID" value="SME23351.1"/>
    <property type="molecule type" value="Genomic_DNA"/>
</dbReference>
<dbReference type="AlphaFoldDB" id="A0A1Y6A8I5"/>
<sequence length="43" mass="5000">MEIKKDGYSNRTIMNAFNREIISYFVSELQTLALAMKTLKQAM</sequence>
<evidence type="ECO:0000313" key="1">
    <source>
        <dbReference type="EMBL" id="SME23351.1"/>
    </source>
</evidence>